<dbReference type="Pfam" id="PF00150">
    <property type="entry name" value="Cellulase"/>
    <property type="match status" value="1"/>
</dbReference>
<evidence type="ECO:0000259" key="9">
    <source>
        <dbReference type="Pfam" id="PF00150"/>
    </source>
</evidence>
<dbReference type="EMBL" id="CAUYUE010000002">
    <property type="protein sequence ID" value="CAK0742146.1"/>
    <property type="molecule type" value="Genomic_DNA"/>
</dbReference>
<dbReference type="InterPro" id="IPR001547">
    <property type="entry name" value="Glyco_hydro_5"/>
</dbReference>
<keyword evidence="4" id="KW-0119">Carbohydrate metabolism</keyword>
<dbReference type="PANTHER" id="PTHR35923:SF2">
    <property type="entry name" value="ENDOGLUCANASE"/>
    <property type="match status" value="1"/>
</dbReference>
<sequence>MMLEDHTFDSACCSDGFACLAQLPSPRCHANPFPVVPPSLNNPRLIVNSTSVAATASSAGISTARVLPKRGPFRPLAIADTEAVAFPALPAFLGGGSASASGPPPSALEAAISASANAALPAVSGSDTFDFNVPLPAPFLPDVPELSLDLDPLLARSAQAAPARGSAPGPAPVSAPVPAPAPGPAAAPVPAPAPAATPRRAAAGSTNSQPSAVSDPRRTGAPPKLVLVDDQFLDAQSGAIVQLKGLSWFGFNNGQTMVDGLYAGNTSQVADFKTIVFRQKQLGFNAVRLPMTFSDLSLAPKMWTKSCRDDTSSLKADLEDPDSPYNSIDYRAKAFSSFMPASRTECNPDLPSTSTLDRYLYVMQYYVSQGFYVLVDFHAAPGDTTVSSGNFVRDWQALWRAITRLPNFASKLAGRVLLDLMNEPDGLGLQWEAKDGKPGVGDLYLSAMDALDAISSAAIYFIEGTGQQSFVTGWGDGFVTDASLIAQHNLSDPRPFLNALLGKAYVTRVVLSPHTYGPSVTGRSVGQVTGANLFSRRCNSPKRFPVVIGEFGTKLESSGDKAWLHDLSQWVNNIGSADDGLHNDVTSWFYWCWNANSGDTGGLVDGSWLKVEWAKIDALTMMPNSYSSSNAAAPGGWGLLPWYLL</sequence>
<evidence type="ECO:0000313" key="11">
    <source>
        <dbReference type="Proteomes" id="UP001314263"/>
    </source>
</evidence>
<comment type="caution">
    <text evidence="10">The sequence shown here is derived from an EMBL/GenBank/DDBJ whole genome shotgun (WGS) entry which is preliminary data.</text>
</comment>
<reference evidence="10 11" key="1">
    <citation type="submission" date="2023-10" db="EMBL/GenBank/DDBJ databases">
        <authorList>
            <person name="Maclean D."/>
            <person name="Macfadyen A."/>
        </authorList>
    </citation>
    <scope>NUCLEOTIDE SEQUENCE [LARGE SCALE GENOMIC DNA]</scope>
</reference>
<evidence type="ECO:0000256" key="7">
    <source>
        <dbReference type="RuleBase" id="RU361153"/>
    </source>
</evidence>
<keyword evidence="2 7" id="KW-0378">Hydrolase</keyword>
<evidence type="ECO:0000256" key="5">
    <source>
        <dbReference type="ARBA" id="ARBA00023295"/>
    </source>
</evidence>
<evidence type="ECO:0000313" key="10">
    <source>
        <dbReference type="EMBL" id="CAK0742146.1"/>
    </source>
</evidence>
<dbReference type="Proteomes" id="UP001314263">
    <property type="component" value="Unassembled WGS sequence"/>
</dbReference>
<evidence type="ECO:0000256" key="4">
    <source>
        <dbReference type="ARBA" id="ARBA00023277"/>
    </source>
</evidence>
<feature type="compositionally biased region" description="Pro residues" evidence="8">
    <location>
        <begin position="169"/>
        <end position="195"/>
    </location>
</feature>
<feature type="compositionally biased region" description="Low complexity" evidence="8">
    <location>
        <begin position="196"/>
        <end position="205"/>
    </location>
</feature>
<keyword evidence="3" id="KW-0136">Cellulose degradation</keyword>
<dbReference type="Gene3D" id="3.20.20.80">
    <property type="entry name" value="Glycosidases"/>
    <property type="match status" value="1"/>
</dbReference>
<evidence type="ECO:0000256" key="8">
    <source>
        <dbReference type="SAM" id="MobiDB-lite"/>
    </source>
</evidence>
<feature type="region of interest" description="Disordered" evidence="8">
    <location>
        <begin position="159"/>
        <end position="221"/>
    </location>
</feature>
<comment type="similarity">
    <text evidence="1 7">Belongs to the glycosyl hydrolase 5 (cellulase A) family.</text>
</comment>
<evidence type="ECO:0000256" key="1">
    <source>
        <dbReference type="ARBA" id="ARBA00005641"/>
    </source>
</evidence>
<evidence type="ECO:0000256" key="6">
    <source>
        <dbReference type="ARBA" id="ARBA00023326"/>
    </source>
</evidence>
<protein>
    <recommendedName>
        <fullName evidence="9">Glycoside hydrolase family 5 domain-containing protein</fullName>
    </recommendedName>
</protein>
<keyword evidence="5 7" id="KW-0326">Glycosidase</keyword>
<dbReference type="SUPFAM" id="SSF51445">
    <property type="entry name" value="(Trans)glycosidases"/>
    <property type="match status" value="1"/>
</dbReference>
<keyword evidence="6" id="KW-0624">Polysaccharide degradation</keyword>
<name>A0AAV1HUA2_9CHLO</name>
<dbReference type="AlphaFoldDB" id="A0AAV1HUA2"/>
<dbReference type="PANTHER" id="PTHR35923">
    <property type="entry name" value="MAJOR EXTRACELLULAR ENDOGLUCANASE"/>
    <property type="match status" value="1"/>
</dbReference>
<proteinExistence type="inferred from homology"/>
<organism evidence="10 11">
    <name type="scientific">Coccomyxa viridis</name>
    <dbReference type="NCBI Taxonomy" id="1274662"/>
    <lineage>
        <taxon>Eukaryota</taxon>
        <taxon>Viridiplantae</taxon>
        <taxon>Chlorophyta</taxon>
        <taxon>core chlorophytes</taxon>
        <taxon>Trebouxiophyceae</taxon>
        <taxon>Trebouxiophyceae incertae sedis</taxon>
        <taxon>Coccomyxaceae</taxon>
        <taxon>Coccomyxa</taxon>
    </lineage>
</organism>
<feature type="domain" description="Glycoside hydrolase family 5" evidence="9">
    <location>
        <begin position="254"/>
        <end position="597"/>
    </location>
</feature>
<accession>A0AAV1HUA2</accession>
<dbReference type="GO" id="GO:0030245">
    <property type="term" value="P:cellulose catabolic process"/>
    <property type="evidence" value="ECO:0007669"/>
    <property type="project" value="UniProtKB-KW"/>
</dbReference>
<gene>
    <name evidence="10" type="ORF">CVIRNUC_001375</name>
</gene>
<evidence type="ECO:0000256" key="2">
    <source>
        <dbReference type="ARBA" id="ARBA00022801"/>
    </source>
</evidence>
<keyword evidence="11" id="KW-1185">Reference proteome</keyword>
<feature type="compositionally biased region" description="Low complexity" evidence="8">
    <location>
        <begin position="159"/>
        <end position="168"/>
    </location>
</feature>
<evidence type="ECO:0000256" key="3">
    <source>
        <dbReference type="ARBA" id="ARBA00023001"/>
    </source>
</evidence>
<dbReference type="InterPro" id="IPR017853">
    <property type="entry name" value="GH"/>
</dbReference>
<dbReference type="GO" id="GO:0004553">
    <property type="term" value="F:hydrolase activity, hydrolyzing O-glycosyl compounds"/>
    <property type="evidence" value="ECO:0007669"/>
    <property type="project" value="InterPro"/>
</dbReference>